<comment type="catalytic activity">
    <reaction evidence="7 8">
        <text>L-histidinol phosphate + H2O = L-histidinol + phosphate</text>
        <dbReference type="Rhea" id="RHEA:14465"/>
        <dbReference type="ChEBI" id="CHEBI:15377"/>
        <dbReference type="ChEBI" id="CHEBI:43474"/>
        <dbReference type="ChEBI" id="CHEBI:57699"/>
        <dbReference type="ChEBI" id="CHEBI:57980"/>
        <dbReference type="EC" id="3.1.3.15"/>
    </reaction>
</comment>
<dbReference type="GO" id="GO:0000105">
    <property type="term" value="P:L-histidine biosynthetic process"/>
    <property type="evidence" value="ECO:0007669"/>
    <property type="project" value="UniProtKB-UniRule"/>
</dbReference>
<evidence type="ECO:0000256" key="1">
    <source>
        <dbReference type="ARBA" id="ARBA00004970"/>
    </source>
</evidence>
<evidence type="ECO:0000256" key="6">
    <source>
        <dbReference type="ARBA" id="ARBA00023102"/>
    </source>
</evidence>
<dbReference type="InterPro" id="IPR016195">
    <property type="entry name" value="Pol/histidinol_Pase-like"/>
</dbReference>
<dbReference type="NCBIfam" id="TIGR01856">
    <property type="entry name" value="hisJ_fam"/>
    <property type="match status" value="1"/>
</dbReference>
<dbReference type="SUPFAM" id="SSF89550">
    <property type="entry name" value="PHP domain-like"/>
    <property type="match status" value="1"/>
</dbReference>
<name>A0A4U1D168_9BACI</name>
<comment type="similarity">
    <text evidence="2 8">Belongs to the PHP hydrolase family. HisK subfamily.</text>
</comment>
<comment type="caution">
    <text evidence="10">The sequence shown here is derived from an EMBL/GenBank/DDBJ whole genome shotgun (WGS) entry which is preliminary data.</text>
</comment>
<dbReference type="GO" id="GO:0005737">
    <property type="term" value="C:cytoplasm"/>
    <property type="evidence" value="ECO:0007669"/>
    <property type="project" value="TreeGrafter"/>
</dbReference>
<organism evidence="10 11">
    <name type="scientific">Robertmurraya kyonggiensis</name>
    <dbReference type="NCBI Taxonomy" id="1037680"/>
    <lineage>
        <taxon>Bacteria</taxon>
        <taxon>Bacillati</taxon>
        <taxon>Bacillota</taxon>
        <taxon>Bacilli</taxon>
        <taxon>Bacillales</taxon>
        <taxon>Bacillaceae</taxon>
        <taxon>Robertmurraya</taxon>
    </lineage>
</organism>
<gene>
    <name evidence="10" type="primary">hisJ</name>
    <name evidence="10" type="ORF">FA727_16990</name>
</gene>
<proteinExistence type="inferred from homology"/>
<dbReference type="Proteomes" id="UP000307756">
    <property type="component" value="Unassembled WGS sequence"/>
</dbReference>
<dbReference type="InterPro" id="IPR010140">
    <property type="entry name" value="Histidinol_P_phosphatase_HisJ"/>
</dbReference>
<keyword evidence="6 8" id="KW-0368">Histidine biosynthesis</keyword>
<evidence type="ECO:0000313" key="11">
    <source>
        <dbReference type="Proteomes" id="UP000307756"/>
    </source>
</evidence>
<sequence length="263" mass="30467">MKKDGHIHTPFCPHGTKDAFEEYIEKAIQLGFSEISFTEHAPLPEGFIDTTPDQDSGMKLEELEAYFEQINQLKPMYKDKIRINCGLEVDYVEGFEAQTKDFLNYYGHKLDDAVLSVHFLKHGDTYDCLDYSPNVFEKMIRQYGSIQHVYENYFRTLLKSIQSDLGPFKPKRIGHITLVRKFQKKFPMAHDYRSEILQILQAMKERGYELDYNGAGTSKPLCGETYPPKWVSEEAIKLQIPLVYGSDAHQVKELKQGYNALFV</sequence>
<dbReference type="InterPro" id="IPR004013">
    <property type="entry name" value="PHP_dom"/>
</dbReference>
<evidence type="ECO:0000256" key="3">
    <source>
        <dbReference type="ARBA" id="ARBA00013085"/>
    </source>
</evidence>
<evidence type="ECO:0000256" key="4">
    <source>
        <dbReference type="ARBA" id="ARBA00022605"/>
    </source>
</evidence>
<evidence type="ECO:0000256" key="8">
    <source>
        <dbReference type="RuleBase" id="RU366003"/>
    </source>
</evidence>
<keyword evidence="5 8" id="KW-0378">Hydrolase</keyword>
<evidence type="ECO:0000259" key="9">
    <source>
        <dbReference type="Pfam" id="PF02811"/>
    </source>
</evidence>
<dbReference type="Gene3D" id="3.20.20.140">
    <property type="entry name" value="Metal-dependent hydrolases"/>
    <property type="match status" value="1"/>
</dbReference>
<dbReference type="Pfam" id="PF02811">
    <property type="entry name" value="PHP"/>
    <property type="match status" value="1"/>
</dbReference>
<evidence type="ECO:0000256" key="5">
    <source>
        <dbReference type="ARBA" id="ARBA00022801"/>
    </source>
</evidence>
<dbReference type="PANTHER" id="PTHR21039:SF0">
    <property type="entry name" value="HISTIDINOL-PHOSPHATASE"/>
    <property type="match status" value="1"/>
</dbReference>
<dbReference type="GO" id="GO:0004401">
    <property type="term" value="F:histidinol-phosphatase activity"/>
    <property type="evidence" value="ECO:0007669"/>
    <property type="project" value="UniProtKB-UniRule"/>
</dbReference>
<reference evidence="10 11" key="1">
    <citation type="journal article" date="2011" name="J. Microbiol.">
        <title>Bacillus kyonggiensis sp. nov., isolated from soil of a lettuce field.</title>
        <authorList>
            <person name="Dong K."/>
            <person name="Lee S."/>
        </authorList>
    </citation>
    <scope>NUCLEOTIDE SEQUENCE [LARGE SCALE GENOMIC DNA]</scope>
    <source>
        <strain evidence="10 11">NB22</strain>
    </source>
</reference>
<keyword evidence="4 8" id="KW-0028">Amino-acid biosynthesis</keyword>
<evidence type="ECO:0000256" key="2">
    <source>
        <dbReference type="ARBA" id="ARBA00009152"/>
    </source>
</evidence>
<dbReference type="CDD" id="cd12110">
    <property type="entry name" value="PHP_HisPPase_Hisj_like"/>
    <property type="match status" value="1"/>
</dbReference>
<evidence type="ECO:0000256" key="7">
    <source>
        <dbReference type="ARBA" id="ARBA00049158"/>
    </source>
</evidence>
<comment type="pathway">
    <text evidence="1 8">Amino-acid biosynthesis; L-histidine biosynthesis; L-histidine from 5-phospho-alpha-D-ribose 1-diphosphate: step 8/9.</text>
</comment>
<dbReference type="UniPathway" id="UPA00031">
    <property type="reaction ID" value="UER00013"/>
</dbReference>
<dbReference type="OrthoDB" id="9775255at2"/>
<dbReference type="PANTHER" id="PTHR21039">
    <property type="entry name" value="HISTIDINOL PHOSPHATASE-RELATED"/>
    <property type="match status" value="1"/>
</dbReference>
<keyword evidence="11" id="KW-1185">Reference proteome</keyword>
<dbReference type="NCBIfam" id="NF005996">
    <property type="entry name" value="PRK08123.1"/>
    <property type="match status" value="1"/>
</dbReference>
<dbReference type="AlphaFoldDB" id="A0A4U1D168"/>
<feature type="domain" description="PHP" evidence="9">
    <location>
        <begin position="4"/>
        <end position="213"/>
    </location>
</feature>
<dbReference type="EMBL" id="SWBM01000004">
    <property type="protein sequence ID" value="TKC15814.1"/>
    <property type="molecule type" value="Genomic_DNA"/>
</dbReference>
<dbReference type="EC" id="3.1.3.15" evidence="3 8"/>
<accession>A0A4U1D168</accession>
<protein>
    <recommendedName>
        <fullName evidence="3 8">Histidinol-phosphatase</fullName>
        <shortName evidence="8">HolPase</shortName>
        <ecNumber evidence="3 8">3.1.3.15</ecNumber>
    </recommendedName>
</protein>
<evidence type="ECO:0000313" key="10">
    <source>
        <dbReference type="EMBL" id="TKC15814.1"/>
    </source>
</evidence>
<dbReference type="RefSeq" id="WP_136832760.1">
    <property type="nucleotide sequence ID" value="NZ_SWBM01000004.1"/>
</dbReference>